<dbReference type="Pfam" id="PF00582">
    <property type="entry name" value="Usp"/>
    <property type="match status" value="1"/>
</dbReference>
<gene>
    <name evidence="3" type="ORF">DXU93_09460</name>
</gene>
<keyword evidence="4" id="KW-1185">Reference proteome</keyword>
<dbReference type="EMBL" id="QURB01000005">
    <property type="protein sequence ID" value="RFC54203.1"/>
    <property type="molecule type" value="Genomic_DNA"/>
</dbReference>
<protein>
    <submittedName>
        <fullName evidence="3">Universal stress protein</fullName>
    </submittedName>
</protein>
<sequence length="279" mass="31753">MTKILFPTDFSQAAENAFFYALQLTKKLNAELVLTHIYELPDLGRSLHNTSKEVFEIMEMETLEKFKKSVEELRNKAIVNGYVNVEFRQQMDEGQTVPKIIDLAIKEKADYIVMGTTGASGLKEVLLGSVTAGVIDRSPCNVLSIPNDVSPTNTIDKIAYLTNYQDEEIDSFNVVHDFAKIMDASMSTIHFYKDVTEMEESEMEEWKKKLNVDSNQLESHVVSGANFEEAVSRLYIDEDIDVLAIQPRKRNFFTQLFKKSVSKQMVHHLNIPLFTLPAV</sequence>
<dbReference type="OrthoDB" id="9788959at2"/>
<dbReference type="PANTHER" id="PTHR46268">
    <property type="entry name" value="STRESS RESPONSE PROTEIN NHAX"/>
    <property type="match status" value="1"/>
</dbReference>
<dbReference type="InterPro" id="IPR006015">
    <property type="entry name" value="Universal_stress_UspA"/>
</dbReference>
<comment type="similarity">
    <text evidence="1">Belongs to the universal stress protein A family.</text>
</comment>
<feature type="domain" description="UspA" evidence="2">
    <location>
        <begin position="2"/>
        <end position="145"/>
    </location>
</feature>
<comment type="caution">
    <text evidence="3">The sequence shown here is derived from an EMBL/GenBank/DDBJ whole genome shotgun (WGS) entry which is preliminary data.</text>
</comment>
<evidence type="ECO:0000313" key="4">
    <source>
        <dbReference type="Proteomes" id="UP000257127"/>
    </source>
</evidence>
<dbReference type="Gene3D" id="3.40.50.620">
    <property type="entry name" value="HUPs"/>
    <property type="match status" value="2"/>
</dbReference>
<dbReference type="InterPro" id="IPR014729">
    <property type="entry name" value="Rossmann-like_a/b/a_fold"/>
</dbReference>
<accession>A0A3E1EXL5</accession>
<reference evidence="3 4" key="1">
    <citation type="submission" date="2018-08" db="EMBL/GenBank/DDBJ databases">
        <title>The draft genome squence of Brumimicrobium sp. N62.</title>
        <authorList>
            <person name="Du Z.-J."/>
            <person name="Luo H.-R."/>
        </authorList>
    </citation>
    <scope>NUCLEOTIDE SEQUENCE [LARGE SCALE GENOMIC DNA]</scope>
    <source>
        <strain evidence="3 4">N62</strain>
    </source>
</reference>
<organism evidence="3 4">
    <name type="scientific">Brumimicrobium aurantiacum</name>
    <dbReference type="NCBI Taxonomy" id="1737063"/>
    <lineage>
        <taxon>Bacteria</taxon>
        <taxon>Pseudomonadati</taxon>
        <taxon>Bacteroidota</taxon>
        <taxon>Flavobacteriia</taxon>
        <taxon>Flavobacteriales</taxon>
        <taxon>Crocinitomicaceae</taxon>
        <taxon>Brumimicrobium</taxon>
    </lineage>
</organism>
<evidence type="ECO:0000256" key="1">
    <source>
        <dbReference type="ARBA" id="ARBA00008791"/>
    </source>
</evidence>
<dbReference type="InterPro" id="IPR006016">
    <property type="entry name" value="UspA"/>
</dbReference>
<dbReference type="AlphaFoldDB" id="A0A3E1EXL5"/>
<dbReference type="CDD" id="cd00293">
    <property type="entry name" value="USP-like"/>
    <property type="match status" value="1"/>
</dbReference>
<evidence type="ECO:0000259" key="2">
    <source>
        <dbReference type="Pfam" id="PF00582"/>
    </source>
</evidence>
<name>A0A3E1EXL5_9FLAO</name>
<evidence type="ECO:0000313" key="3">
    <source>
        <dbReference type="EMBL" id="RFC54203.1"/>
    </source>
</evidence>
<dbReference type="SUPFAM" id="SSF52402">
    <property type="entry name" value="Adenine nucleotide alpha hydrolases-like"/>
    <property type="match status" value="2"/>
</dbReference>
<dbReference type="RefSeq" id="WP_116881043.1">
    <property type="nucleotide sequence ID" value="NZ_QURB01000005.1"/>
</dbReference>
<dbReference type="PRINTS" id="PR01438">
    <property type="entry name" value="UNVRSLSTRESS"/>
</dbReference>
<proteinExistence type="inferred from homology"/>
<dbReference type="Proteomes" id="UP000257127">
    <property type="component" value="Unassembled WGS sequence"/>
</dbReference>
<dbReference type="PANTHER" id="PTHR46268:SF6">
    <property type="entry name" value="UNIVERSAL STRESS PROTEIN UP12"/>
    <property type="match status" value="1"/>
</dbReference>